<accession>A0A0E9PIW5</accession>
<proteinExistence type="predicted"/>
<reference evidence="1" key="2">
    <citation type="journal article" date="2015" name="Fish Shellfish Immunol.">
        <title>Early steps in the European eel (Anguilla anguilla)-Vibrio vulnificus interaction in the gills: Role of the RtxA13 toxin.</title>
        <authorList>
            <person name="Callol A."/>
            <person name="Pajuelo D."/>
            <person name="Ebbesson L."/>
            <person name="Teles M."/>
            <person name="MacKenzie S."/>
            <person name="Amaro C."/>
        </authorList>
    </citation>
    <scope>NUCLEOTIDE SEQUENCE</scope>
</reference>
<sequence>MERNHRIFRHCSTPGLEFDTLRDQCS</sequence>
<name>A0A0E9PIW5_ANGAN</name>
<protein>
    <submittedName>
        <fullName evidence="1">Uncharacterized protein</fullName>
    </submittedName>
</protein>
<dbReference type="AlphaFoldDB" id="A0A0E9PIW5"/>
<reference evidence="1" key="1">
    <citation type="submission" date="2014-11" db="EMBL/GenBank/DDBJ databases">
        <authorList>
            <person name="Amaro Gonzalez C."/>
        </authorList>
    </citation>
    <scope>NUCLEOTIDE SEQUENCE</scope>
</reference>
<dbReference type="EMBL" id="GBXM01104113">
    <property type="protein sequence ID" value="JAH04464.1"/>
    <property type="molecule type" value="Transcribed_RNA"/>
</dbReference>
<organism evidence="1">
    <name type="scientific">Anguilla anguilla</name>
    <name type="common">European freshwater eel</name>
    <name type="synonym">Muraena anguilla</name>
    <dbReference type="NCBI Taxonomy" id="7936"/>
    <lineage>
        <taxon>Eukaryota</taxon>
        <taxon>Metazoa</taxon>
        <taxon>Chordata</taxon>
        <taxon>Craniata</taxon>
        <taxon>Vertebrata</taxon>
        <taxon>Euteleostomi</taxon>
        <taxon>Actinopterygii</taxon>
        <taxon>Neopterygii</taxon>
        <taxon>Teleostei</taxon>
        <taxon>Anguilliformes</taxon>
        <taxon>Anguillidae</taxon>
        <taxon>Anguilla</taxon>
    </lineage>
</organism>
<evidence type="ECO:0000313" key="1">
    <source>
        <dbReference type="EMBL" id="JAH04464.1"/>
    </source>
</evidence>